<comment type="caution">
    <text evidence="1">The sequence shown here is derived from an EMBL/GenBank/DDBJ whole genome shotgun (WGS) entry which is preliminary data.</text>
</comment>
<keyword evidence="2" id="KW-1185">Reference proteome</keyword>
<name>A0A364Y1I5_9BACT</name>
<accession>A0A364Y1I5</accession>
<dbReference type="AlphaFoldDB" id="A0A364Y1I5"/>
<gene>
    <name evidence="1" type="ORF">DQQ10_16425</name>
</gene>
<dbReference type="EMBL" id="QMFY01000008">
    <property type="protein sequence ID" value="RAW00133.1"/>
    <property type="molecule type" value="Genomic_DNA"/>
</dbReference>
<protein>
    <submittedName>
        <fullName evidence="1">Uncharacterized protein</fullName>
    </submittedName>
</protein>
<reference evidence="1 2" key="1">
    <citation type="submission" date="2018-06" db="EMBL/GenBank/DDBJ databases">
        <title>Chryseolinea flavus sp. nov., a member of the phylum Bacteroidetes isolated from soil.</title>
        <authorList>
            <person name="Li Y."/>
            <person name="Wang J."/>
        </authorList>
    </citation>
    <scope>NUCLEOTIDE SEQUENCE [LARGE SCALE GENOMIC DNA]</scope>
    <source>
        <strain evidence="1 2">SDU1-6</strain>
    </source>
</reference>
<evidence type="ECO:0000313" key="2">
    <source>
        <dbReference type="Proteomes" id="UP000251889"/>
    </source>
</evidence>
<evidence type="ECO:0000313" key="1">
    <source>
        <dbReference type="EMBL" id="RAW00133.1"/>
    </source>
</evidence>
<dbReference type="Proteomes" id="UP000251889">
    <property type="component" value="Unassembled WGS sequence"/>
</dbReference>
<proteinExistence type="predicted"/>
<organism evidence="1 2">
    <name type="scientific">Pseudochryseolinea flava</name>
    <dbReference type="NCBI Taxonomy" id="2059302"/>
    <lineage>
        <taxon>Bacteria</taxon>
        <taxon>Pseudomonadati</taxon>
        <taxon>Bacteroidota</taxon>
        <taxon>Cytophagia</taxon>
        <taxon>Cytophagales</taxon>
        <taxon>Fulvivirgaceae</taxon>
        <taxon>Pseudochryseolinea</taxon>
    </lineage>
</organism>
<sequence length="210" mass="23620">MISEHLNFSPVKKRGSKGLLVLVLILVGVACQSSKSSEQSVGRNVTKPVSAHVDDEAFNRLNTILFEDFLNDNYGPHAIRANEGHMVLDSESYQSYLKLINIFDQSFIEAEMMRIQPCSAALDTLKFTGEIEAEWAPEVCAFDILYWIGGHEKPDGFEVKDLKIEEADAVSTMVFFDNSDNVQLPRAGSIMIEYRKQNDGWKILKLGKSR</sequence>